<organism evidence="2">
    <name type="scientific">marine sediment metagenome</name>
    <dbReference type="NCBI Taxonomy" id="412755"/>
    <lineage>
        <taxon>unclassified sequences</taxon>
        <taxon>metagenomes</taxon>
        <taxon>ecological metagenomes</taxon>
    </lineage>
</organism>
<dbReference type="GO" id="GO:0006779">
    <property type="term" value="P:porphyrin-containing compound biosynthetic process"/>
    <property type="evidence" value="ECO:0007669"/>
    <property type="project" value="InterPro"/>
</dbReference>
<dbReference type="InterPro" id="IPR000257">
    <property type="entry name" value="Uroporphyrinogen_deCOase"/>
</dbReference>
<dbReference type="AlphaFoldDB" id="X0W2G8"/>
<dbReference type="Gene3D" id="3.20.20.210">
    <property type="match status" value="1"/>
</dbReference>
<evidence type="ECO:0000313" key="2">
    <source>
        <dbReference type="EMBL" id="GAG24755.1"/>
    </source>
</evidence>
<dbReference type="EMBL" id="BARS01038625">
    <property type="protein sequence ID" value="GAG24755.1"/>
    <property type="molecule type" value="Genomic_DNA"/>
</dbReference>
<sequence>TAWRGFLQSLAVGGWPSLLNILYMIHDAPELLAEMTEFLADFILAVIEKALSEVEFDYAIFDEPIASHHSPVIAPASFHRFVIPAYRRIVNRLRAAGIEVIILDTRGAVKPLIPLCLEAGVNALWCGAARASSVNYVELRREFGRDLLFIGGLDVRVLEQGRQAIEEEILSQVPPLLEQGGYVPLVDGRVRSWVPFENYVCYRELIRKLSEG</sequence>
<feature type="domain" description="Uroporphyrinogen decarboxylase (URO-D)" evidence="1">
    <location>
        <begin position="19"/>
        <end position="173"/>
    </location>
</feature>
<dbReference type="SUPFAM" id="SSF51726">
    <property type="entry name" value="UROD/MetE-like"/>
    <property type="match status" value="1"/>
</dbReference>
<protein>
    <recommendedName>
        <fullName evidence="1">Uroporphyrinogen decarboxylase (URO-D) domain-containing protein</fullName>
    </recommendedName>
</protein>
<dbReference type="Pfam" id="PF01208">
    <property type="entry name" value="URO-D"/>
    <property type="match status" value="1"/>
</dbReference>
<proteinExistence type="predicted"/>
<feature type="non-terminal residue" evidence="2">
    <location>
        <position position="1"/>
    </location>
</feature>
<comment type="caution">
    <text evidence="2">The sequence shown here is derived from an EMBL/GenBank/DDBJ whole genome shotgun (WGS) entry which is preliminary data.</text>
</comment>
<gene>
    <name evidence="2" type="ORF">S01H1_59083</name>
</gene>
<accession>X0W2G8</accession>
<reference evidence="2" key="1">
    <citation type="journal article" date="2014" name="Front. Microbiol.">
        <title>High frequency of phylogenetically diverse reductive dehalogenase-homologous genes in deep subseafloor sedimentary metagenomes.</title>
        <authorList>
            <person name="Kawai M."/>
            <person name="Futagami T."/>
            <person name="Toyoda A."/>
            <person name="Takaki Y."/>
            <person name="Nishi S."/>
            <person name="Hori S."/>
            <person name="Arai W."/>
            <person name="Tsubouchi T."/>
            <person name="Morono Y."/>
            <person name="Uchiyama I."/>
            <person name="Ito T."/>
            <person name="Fujiyama A."/>
            <person name="Inagaki F."/>
            <person name="Takami H."/>
        </authorList>
    </citation>
    <scope>NUCLEOTIDE SEQUENCE</scope>
    <source>
        <strain evidence="2">Expedition CK06-06</strain>
    </source>
</reference>
<dbReference type="InterPro" id="IPR038071">
    <property type="entry name" value="UROD/MetE-like_sf"/>
</dbReference>
<evidence type="ECO:0000259" key="1">
    <source>
        <dbReference type="Pfam" id="PF01208"/>
    </source>
</evidence>
<name>X0W2G8_9ZZZZ</name>
<dbReference type="GO" id="GO:0004853">
    <property type="term" value="F:uroporphyrinogen decarboxylase activity"/>
    <property type="evidence" value="ECO:0007669"/>
    <property type="project" value="InterPro"/>
</dbReference>